<dbReference type="Gene3D" id="3.40.50.12780">
    <property type="entry name" value="N-terminal domain of ligase-like"/>
    <property type="match status" value="1"/>
</dbReference>
<dbReference type="SUPFAM" id="SSF56801">
    <property type="entry name" value="Acetyl-CoA synthetase-like"/>
    <property type="match status" value="1"/>
</dbReference>
<evidence type="ECO:0000313" key="6">
    <source>
        <dbReference type="Proteomes" id="UP000293719"/>
    </source>
</evidence>
<dbReference type="PROSITE" id="PS00455">
    <property type="entry name" value="AMP_BINDING"/>
    <property type="match status" value="1"/>
</dbReference>
<gene>
    <name evidence="5" type="ORF">E0E05_00120</name>
</gene>
<name>A0A4P6V5H5_9HYPH</name>
<dbReference type="InterPro" id="IPR020845">
    <property type="entry name" value="AMP-binding_CS"/>
</dbReference>
<evidence type="ECO:0000259" key="4">
    <source>
        <dbReference type="Pfam" id="PF00501"/>
    </source>
</evidence>
<evidence type="ECO:0000256" key="1">
    <source>
        <dbReference type="ARBA" id="ARBA00022598"/>
    </source>
</evidence>
<feature type="domain" description="AMP-dependent synthetase/ligase" evidence="4">
    <location>
        <begin position="24"/>
        <end position="439"/>
    </location>
</feature>
<dbReference type="Proteomes" id="UP000293719">
    <property type="component" value="Chromosome"/>
</dbReference>
<keyword evidence="6" id="KW-1185">Reference proteome</keyword>
<dbReference type="Pfam" id="PF00501">
    <property type="entry name" value="AMP-binding"/>
    <property type="match status" value="1"/>
</dbReference>
<dbReference type="AlphaFoldDB" id="A0A4P6V5H5"/>
<accession>A0A4P6V5H5</accession>
<keyword evidence="2" id="KW-0276">Fatty acid metabolism</keyword>
<dbReference type="Pfam" id="PF23562">
    <property type="entry name" value="AMP-binding_C_3"/>
    <property type="match status" value="1"/>
</dbReference>
<dbReference type="PANTHER" id="PTHR43272:SF32">
    <property type="entry name" value="AMP-DEPENDENT SYNTHETASE_LIGASE DOMAIN-CONTAINING PROTEIN"/>
    <property type="match status" value="1"/>
</dbReference>
<organism evidence="5 6">
    <name type="scientific">Roseitalea porphyridii</name>
    <dbReference type="NCBI Taxonomy" id="1852022"/>
    <lineage>
        <taxon>Bacteria</taxon>
        <taxon>Pseudomonadati</taxon>
        <taxon>Pseudomonadota</taxon>
        <taxon>Alphaproteobacteria</taxon>
        <taxon>Hyphomicrobiales</taxon>
        <taxon>Ahrensiaceae</taxon>
        <taxon>Roseitalea</taxon>
    </lineage>
</organism>
<dbReference type="InterPro" id="IPR000873">
    <property type="entry name" value="AMP-dep_synth/lig_dom"/>
</dbReference>
<keyword evidence="1 5" id="KW-0436">Ligase</keyword>
<dbReference type="PANTHER" id="PTHR43272">
    <property type="entry name" value="LONG-CHAIN-FATTY-ACID--COA LIGASE"/>
    <property type="match status" value="1"/>
</dbReference>
<dbReference type="EMBL" id="CP036532">
    <property type="protein sequence ID" value="QBK32183.1"/>
    <property type="molecule type" value="Genomic_DNA"/>
</dbReference>
<dbReference type="OrthoDB" id="9803968at2"/>
<keyword evidence="3" id="KW-0443">Lipid metabolism</keyword>
<dbReference type="KEGG" id="rpod:E0E05_00120"/>
<protein>
    <submittedName>
        <fullName evidence="5">Long-chain fatty acid--CoA ligase</fullName>
    </submittedName>
</protein>
<reference evidence="5 6" key="1">
    <citation type="journal article" date="2017" name="Int. J. Syst. Evol. Microbiol.">
        <title>Roseitalea porphyridii gen. nov., sp. nov., isolated from a red alga, and reclassification of Hoeflea suaedae Chung et al. 2013 as Pseudohoeflea suaedae gen. nov., comb. nov.</title>
        <authorList>
            <person name="Hyeon J.W."/>
            <person name="Jeong S.E."/>
            <person name="Baek K."/>
            <person name="Jeon C.O."/>
        </authorList>
    </citation>
    <scope>NUCLEOTIDE SEQUENCE [LARGE SCALE GENOMIC DNA]</scope>
    <source>
        <strain evidence="5 6">MA7-20</strain>
    </source>
</reference>
<dbReference type="GO" id="GO:0016020">
    <property type="term" value="C:membrane"/>
    <property type="evidence" value="ECO:0007669"/>
    <property type="project" value="TreeGrafter"/>
</dbReference>
<dbReference type="InterPro" id="IPR042099">
    <property type="entry name" value="ANL_N_sf"/>
</dbReference>
<dbReference type="GO" id="GO:0004467">
    <property type="term" value="F:long-chain fatty acid-CoA ligase activity"/>
    <property type="evidence" value="ECO:0007669"/>
    <property type="project" value="TreeGrafter"/>
</dbReference>
<evidence type="ECO:0000256" key="3">
    <source>
        <dbReference type="ARBA" id="ARBA00023098"/>
    </source>
</evidence>
<evidence type="ECO:0000256" key="2">
    <source>
        <dbReference type="ARBA" id="ARBA00022832"/>
    </source>
</evidence>
<proteinExistence type="predicted"/>
<evidence type="ECO:0000313" key="5">
    <source>
        <dbReference type="EMBL" id="QBK32183.1"/>
    </source>
</evidence>
<sequence length="615" mass="67248">MNEQGATGRIEEAGFRPLVDIVSAHAAAHGNDVAMRQKRHGIWSEMTWADLERTMHALAAALIELGVKKGSQVGILSENRREWVLAQFGINAAGGVVVGMYPTSPAAEIEHLVNASDTEILFIEDQEQFDKIAELRGRLPRLRKLVVFEPKGLLGEDALGLISFDALLEAGHAAIADLGAEVERRKAAIAEDDTAMMVFTSGSTGPPKAAEISHANLHAAAVLASSFFERFRPGTNVLSYLPLCHIAEQNMTVINALAGRFVMNFGESLRTVTLDLRDVAPQIFFGVPRIWEKMQAGVMVQAATAGRLRRALTFAALASAKRRAATPRSRWSLAQRAENALFDALVYRHIRSYLGLDRCRFAITAAAPISADLLAFLRGIGINVREVWGMSETTGAASLQPDWGESDGRVGFFPAGIDWCIAEDGELLVRGGTIFKGYYRNPEATAATLTDGWLHTGDVAEAAPDGSISIVDRKKDIMINAAGKNLAPSLIENTMKASPYIKECIVIADRRPYVAALIQLDFDTVRLWAESKGIAYTTFRSLAGNEQVRELIDREVDKQNQLLARVEQVKKIWLLPKELDHDDGEVTATMKVRRAKIFDLYGDEIEALYGKAPAG</sequence>